<evidence type="ECO:0000256" key="1">
    <source>
        <dbReference type="SAM" id="MobiDB-lite"/>
    </source>
</evidence>
<dbReference type="Gene3D" id="3.40.109.10">
    <property type="entry name" value="NADH Oxidase"/>
    <property type="match status" value="2"/>
</dbReference>
<keyword evidence="6" id="KW-1185">Reference proteome</keyword>
<dbReference type="AlphaFoldDB" id="A0A5P2XPU0"/>
<dbReference type="EMBL" id="CP023690">
    <property type="protein sequence ID" value="QEV65225.1"/>
    <property type="molecule type" value="Genomic_DNA"/>
</dbReference>
<dbReference type="NCBIfam" id="NF047509">
    <property type="entry name" value="Rv3131_FMN_oxido"/>
    <property type="match status" value="1"/>
</dbReference>
<dbReference type="PANTHER" id="PTHR23026">
    <property type="entry name" value="NADPH NITROREDUCTASE"/>
    <property type="match status" value="1"/>
</dbReference>
<dbReference type="Proteomes" id="UP000549009">
    <property type="component" value="Unassembled WGS sequence"/>
</dbReference>
<dbReference type="EMBL" id="JACHJD010000002">
    <property type="protein sequence ID" value="MBB5102384.1"/>
    <property type="molecule type" value="Genomic_DNA"/>
</dbReference>
<evidence type="ECO:0000313" key="5">
    <source>
        <dbReference type="Proteomes" id="UP000326505"/>
    </source>
</evidence>
<dbReference type="GO" id="GO:0016491">
    <property type="term" value="F:oxidoreductase activity"/>
    <property type="evidence" value="ECO:0007669"/>
    <property type="project" value="InterPro"/>
</dbReference>
<dbReference type="Proteomes" id="UP000326505">
    <property type="component" value="Chromosome"/>
</dbReference>
<dbReference type="InterPro" id="IPR000415">
    <property type="entry name" value="Nitroreductase-like"/>
</dbReference>
<sequence length="330" mass="35951">MSPTTLNASILEKLVSAAVAAPSLHNTQPWRFRLDPDTVTLEIHAAVERGLRHTDPTGRALHVSVGCAILNLRVAVAHVGWEPVTRLLPRPDTPGLLAAVRLGGSAKPRPSGLYDALWRRRSSRFPFSETPLPAGVLAELSEAARSEGAWLTLPSAVEIRRLLLVTREGERRNNACADRATESRHWVRDPDRSGLGMPARTLGPQDFQERMPMRDFGAHPHPGGLPAQAFERHPTVALLSTAHDRRADWLRAGQALERVLLVATTHGVRASLLHQALEWPDLRERLAPPPSHGRGHAQMVIRLGYGPSGPSTPRRDVRRVLSGGGGSTPA</sequence>
<proteinExistence type="predicted"/>
<gene>
    <name evidence="4" type="ORF">CP982_40130</name>
    <name evidence="3" type="ORF">FHS40_001437</name>
</gene>
<feature type="domain" description="Nitroreductase" evidence="2">
    <location>
        <begin position="119"/>
        <end position="278"/>
    </location>
</feature>
<evidence type="ECO:0000259" key="2">
    <source>
        <dbReference type="Pfam" id="PF00881"/>
    </source>
</evidence>
<dbReference type="RefSeq" id="WP_150514999.1">
    <property type="nucleotide sequence ID" value="NZ_BMSQ01000010.1"/>
</dbReference>
<dbReference type="OrthoDB" id="8156917at2"/>
<accession>A0A5P2XPU0</accession>
<name>A0A5P2XPU0_STRST</name>
<evidence type="ECO:0000313" key="4">
    <source>
        <dbReference type="EMBL" id="QEV65225.1"/>
    </source>
</evidence>
<evidence type="ECO:0000313" key="6">
    <source>
        <dbReference type="Proteomes" id="UP000549009"/>
    </source>
</evidence>
<feature type="region of interest" description="Disordered" evidence="1">
    <location>
        <begin position="302"/>
        <end position="330"/>
    </location>
</feature>
<dbReference type="PANTHER" id="PTHR23026:SF123">
    <property type="entry name" value="NAD(P)H NITROREDUCTASE RV3131-RELATED"/>
    <property type="match status" value="1"/>
</dbReference>
<reference evidence="3 6" key="2">
    <citation type="submission" date="2020-08" db="EMBL/GenBank/DDBJ databases">
        <title>Genomic Encyclopedia of Type Strains, Phase III (KMG-III): the genomes of soil and plant-associated and newly described type strains.</title>
        <authorList>
            <person name="Whitman W."/>
        </authorList>
    </citation>
    <scope>NUCLEOTIDE SEQUENCE [LARGE SCALE GENOMIC DNA]</scope>
    <source>
        <strain evidence="3 6">CECT 3146</strain>
    </source>
</reference>
<dbReference type="SUPFAM" id="SSF55469">
    <property type="entry name" value="FMN-dependent nitroreductase-like"/>
    <property type="match status" value="2"/>
</dbReference>
<dbReference type="Pfam" id="PF00881">
    <property type="entry name" value="Nitroreductase"/>
    <property type="match status" value="1"/>
</dbReference>
<reference evidence="4 5" key="1">
    <citation type="submission" date="2017-09" db="EMBL/GenBank/DDBJ databases">
        <authorList>
            <person name="Lee N."/>
            <person name="Cho B.-K."/>
        </authorList>
    </citation>
    <scope>NUCLEOTIDE SEQUENCE [LARGE SCALE GENOMIC DNA]</scope>
    <source>
        <strain evidence="4 5">ATCC 27465</strain>
    </source>
</reference>
<dbReference type="KEGG" id="sspb:CP982_40130"/>
<organism evidence="4 5">
    <name type="scientific">Streptomyces spectabilis</name>
    <dbReference type="NCBI Taxonomy" id="68270"/>
    <lineage>
        <taxon>Bacteria</taxon>
        <taxon>Bacillati</taxon>
        <taxon>Actinomycetota</taxon>
        <taxon>Actinomycetes</taxon>
        <taxon>Kitasatosporales</taxon>
        <taxon>Streptomycetaceae</taxon>
        <taxon>Streptomyces</taxon>
    </lineage>
</organism>
<evidence type="ECO:0000313" key="3">
    <source>
        <dbReference type="EMBL" id="MBB5102384.1"/>
    </source>
</evidence>
<dbReference type="InterPro" id="IPR029479">
    <property type="entry name" value="Nitroreductase"/>
</dbReference>
<protein>
    <recommendedName>
        <fullName evidence="2">Nitroreductase domain-containing protein</fullName>
    </recommendedName>
</protein>
<dbReference type="InterPro" id="IPR050627">
    <property type="entry name" value="Nitroreductase/BluB"/>
</dbReference>